<name>A0ABV0FYH4_9BURK</name>
<dbReference type="InterPro" id="IPR029058">
    <property type="entry name" value="AB_hydrolase_fold"/>
</dbReference>
<dbReference type="RefSeq" id="WP_347702926.1">
    <property type="nucleotide sequence ID" value="NZ_JBDPZD010000001.1"/>
</dbReference>
<evidence type="ECO:0000259" key="2">
    <source>
        <dbReference type="Pfam" id="PF12697"/>
    </source>
</evidence>
<dbReference type="GO" id="GO:0016787">
    <property type="term" value="F:hydrolase activity"/>
    <property type="evidence" value="ECO:0007669"/>
    <property type="project" value="UniProtKB-KW"/>
</dbReference>
<reference evidence="3 4" key="1">
    <citation type="submission" date="2024-05" db="EMBL/GenBank/DDBJ databases">
        <title>Roseateles sp. DJS-2-20 16S ribosomal RNA gene Genome sequencing and assembly.</title>
        <authorList>
            <person name="Woo H."/>
        </authorList>
    </citation>
    <scope>NUCLEOTIDE SEQUENCE [LARGE SCALE GENOMIC DNA]</scope>
    <source>
        <strain evidence="3 4">DJS-2-20</strain>
    </source>
</reference>
<feature type="domain" description="AB hydrolase-1" evidence="2">
    <location>
        <begin position="17"/>
        <end position="252"/>
    </location>
</feature>
<accession>A0ABV0FYH4</accession>
<keyword evidence="3" id="KW-0378">Hydrolase</keyword>
<dbReference type="EMBL" id="JBDPZD010000001">
    <property type="protein sequence ID" value="MEO3690092.1"/>
    <property type="molecule type" value="Genomic_DNA"/>
</dbReference>
<evidence type="ECO:0000313" key="4">
    <source>
        <dbReference type="Proteomes" id="UP001495147"/>
    </source>
</evidence>
<dbReference type="Pfam" id="PF12697">
    <property type="entry name" value="Abhydrolase_6"/>
    <property type="match status" value="1"/>
</dbReference>
<dbReference type="PANTHER" id="PTHR43039">
    <property type="entry name" value="ESTERASE-RELATED"/>
    <property type="match status" value="1"/>
</dbReference>
<proteinExistence type="inferred from homology"/>
<dbReference type="Gene3D" id="3.40.50.1820">
    <property type="entry name" value="alpha/beta hydrolase"/>
    <property type="match status" value="1"/>
</dbReference>
<evidence type="ECO:0000313" key="3">
    <source>
        <dbReference type="EMBL" id="MEO3690092.1"/>
    </source>
</evidence>
<keyword evidence="4" id="KW-1185">Reference proteome</keyword>
<evidence type="ECO:0000256" key="1">
    <source>
        <dbReference type="ARBA" id="ARBA00008645"/>
    </source>
</evidence>
<comment type="caution">
    <text evidence="3">The sequence shown here is derived from an EMBL/GenBank/DDBJ whole genome shotgun (WGS) entry which is preliminary data.</text>
</comment>
<organism evidence="3 4">
    <name type="scientific">Roseateles paludis</name>
    <dbReference type="NCBI Taxonomy" id="3145238"/>
    <lineage>
        <taxon>Bacteria</taxon>
        <taxon>Pseudomonadati</taxon>
        <taxon>Pseudomonadota</taxon>
        <taxon>Betaproteobacteria</taxon>
        <taxon>Burkholderiales</taxon>
        <taxon>Sphaerotilaceae</taxon>
        <taxon>Roseateles</taxon>
    </lineage>
</organism>
<protein>
    <submittedName>
        <fullName evidence="3">Alpha/beta hydrolase</fullName>
    </submittedName>
</protein>
<sequence>MLARHQVTRQGQGEVTLLFLHGFGTDQTIWRFVAPALESRAQTLTYDHAGCGAALAAWDVRRHASLQGYAQDLIDILDQAGLERVLCVGHSIGSIIAMLAALQQPARFERIVALSASPCFVNHPPDYLGGFERSDLDALFQLMQSNHFGWAQFLAPKAIGEGSPLALTQQFEEGLCSLEPSVAQHFARLVFLVDVREELQRLSVPTLLVQCLRDSIAPAAVGRWLAAHLPQSRLIELAVSGHCPHISHPHLILQILEEVLDARSGA</sequence>
<comment type="similarity">
    <text evidence="1">Belongs to the AB hydrolase superfamily.</text>
</comment>
<gene>
    <name evidence="3" type="ORF">ABDJ85_01340</name>
</gene>
<dbReference type="Proteomes" id="UP001495147">
    <property type="component" value="Unassembled WGS sequence"/>
</dbReference>
<dbReference type="InterPro" id="IPR000073">
    <property type="entry name" value="AB_hydrolase_1"/>
</dbReference>
<dbReference type="SUPFAM" id="SSF53474">
    <property type="entry name" value="alpha/beta-Hydrolases"/>
    <property type="match status" value="1"/>
</dbReference>